<evidence type="ECO:0000313" key="9">
    <source>
        <dbReference type="Proteomes" id="UP000020595"/>
    </source>
</evidence>
<protein>
    <submittedName>
        <fullName evidence="8">Acyl-CoA dehydrogenase, C-terminal domain protein</fullName>
    </submittedName>
</protein>
<dbReference type="PATRIC" id="fig|1310613.3.peg.2439"/>
<name>A0A009HLV2_ACIB9</name>
<dbReference type="InterPro" id="IPR037069">
    <property type="entry name" value="AcylCoA_DH/ox_N_sf"/>
</dbReference>
<evidence type="ECO:0000256" key="4">
    <source>
        <dbReference type="ARBA" id="ARBA00022827"/>
    </source>
</evidence>
<dbReference type="SUPFAM" id="SSF47203">
    <property type="entry name" value="Acyl-CoA dehydrogenase C-terminal domain-like"/>
    <property type="match status" value="1"/>
</dbReference>
<evidence type="ECO:0000259" key="6">
    <source>
        <dbReference type="Pfam" id="PF00441"/>
    </source>
</evidence>
<dbReference type="Pfam" id="PF02770">
    <property type="entry name" value="Acyl-CoA_dh_M"/>
    <property type="match status" value="1"/>
</dbReference>
<dbReference type="GO" id="GO:0003995">
    <property type="term" value="F:acyl-CoA dehydrogenase activity"/>
    <property type="evidence" value="ECO:0007669"/>
    <property type="project" value="TreeGrafter"/>
</dbReference>
<reference evidence="8 9" key="1">
    <citation type="submission" date="2014-02" db="EMBL/GenBank/DDBJ databases">
        <title>Comparative genomics and transcriptomics to identify genetic mechanisms underlying the emergence of carbapenem resistant Acinetobacter baumannii (CRAb).</title>
        <authorList>
            <person name="Harris A.D."/>
            <person name="Johnson K.J."/>
            <person name="George J."/>
            <person name="Shefchek K."/>
            <person name="Daugherty S.C."/>
            <person name="Parankush S."/>
            <person name="Sadzewicz L."/>
            <person name="Tallon L."/>
            <person name="Sengamalay N."/>
            <person name="Hazen T.H."/>
            <person name="Rasko D.A."/>
        </authorList>
    </citation>
    <scope>NUCLEOTIDE SEQUENCE [LARGE SCALE GENOMIC DNA]</scope>
    <source>
        <strain evidence="8 9">1295743</strain>
    </source>
</reference>
<dbReference type="InterPro" id="IPR036250">
    <property type="entry name" value="AcylCo_DH-like_C"/>
</dbReference>
<dbReference type="InterPro" id="IPR006091">
    <property type="entry name" value="Acyl-CoA_Oxase/DH_mid-dom"/>
</dbReference>
<feature type="domain" description="Acyl-CoA dehydrogenase/oxidase C-terminal" evidence="6">
    <location>
        <begin position="236"/>
        <end position="383"/>
    </location>
</feature>
<dbReference type="Gene3D" id="1.10.540.10">
    <property type="entry name" value="Acyl-CoA dehydrogenase/oxidase, N-terminal domain"/>
    <property type="match status" value="1"/>
</dbReference>
<proteinExistence type="inferred from homology"/>
<comment type="caution">
    <text evidence="8">The sequence shown here is derived from an EMBL/GenBank/DDBJ whole genome shotgun (WGS) entry which is preliminary data.</text>
</comment>
<dbReference type="EMBL" id="JEWH01000032">
    <property type="protein sequence ID" value="EXB05122.1"/>
    <property type="molecule type" value="Genomic_DNA"/>
</dbReference>
<dbReference type="Pfam" id="PF00441">
    <property type="entry name" value="Acyl-CoA_dh_1"/>
    <property type="match status" value="1"/>
</dbReference>
<gene>
    <name evidence="8" type="ORF">J512_2534</name>
</gene>
<evidence type="ECO:0000313" key="8">
    <source>
        <dbReference type="EMBL" id="EXB05122.1"/>
    </source>
</evidence>
<dbReference type="Gene3D" id="2.40.110.10">
    <property type="entry name" value="Butyryl-CoA Dehydrogenase, subunit A, domain 2"/>
    <property type="match status" value="1"/>
</dbReference>
<dbReference type="InterPro" id="IPR009075">
    <property type="entry name" value="AcylCo_DH/oxidase_C"/>
</dbReference>
<evidence type="ECO:0000256" key="3">
    <source>
        <dbReference type="ARBA" id="ARBA00022630"/>
    </source>
</evidence>
<organism evidence="8 9">
    <name type="scientific">Acinetobacter baumannii (strain 1295743)</name>
    <dbReference type="NCBI Taxonomy" id="1310613"/>
    <lineage>
        <taxon>Bacteria</taxon>
        <taxon>Pseudomonadati</taxon>
        <taxon>Pseudomonadota</taxon>
        <taxon>Gammaproteobacteria</taxon>
        <taxon>Moraxellales</taxon>
        <taxon>Moraxellaceae</taxon>
        <taxon>Acinetobacter</taxon>
        <taxon>Acinetobacter calcoaceticus/baumannii complex</taxon>
    </lineage>
</organism>
<feature type="domain" description="Acyl-CoA oxidase/dehydrogenase middle" evidence="7">
    <location>
        <begin position="126"/>
        <end position="223"/>
    </location>
</feature>
<dbReference type="CDD" id="cd00567">
    <property type="entry name" value="ACAD"/>
    <property type="match status" value="1"/>
</dbReference>
<keyword evidence="3 5" id="KW-0285">Flavoprotein</keyword>
<dbReference type="GO" id="GO:0050660">
    <property type="term" value="F:flavin adenine dinucleotide binding"/>
    <property type="evidence" value="ECO:0007669"/>
    <property type="project" value="InterPro"/>
</dbReference>
<keyword evidence="5" id="KW-0560">Oxidoreductase</keyword>
<dbReference type="GO" id="GO:0005886">
    <property type="term" value="C:plasma membrane"/>
    <property type="evidence" value="ECO:0007669"/>
    <property type="project" value="TreeGrafter"/>
</dbReference>
<comment type="cofactor">
    <cofactor evidence="1 5">
        <name>FAD</name>
        <dbReference type="ChEBI" id="CHEBI:57692"/>
    </cofactor>
</comment>
<accession>A0A009HLV2</accession>
<dbReference type="PANTHER" id="PTHR43884">
    <property type="entry name" value="ACYL-COA DEHYDROGENASE"/>
    <property type="match status" value="1"/>
</dbReference>
<dbReference type="AlphaFoldDB" id="A0A009HLV2"/>
<keyword evidence="4 5" id="KW-0274">FAD</keyword>
<dbReference type="Proteomes" id="UP000020595">
    <property type="component" value="Unassembled WGS sequence"/>
</dbReference>
<dbReference type="InterPro" id="IPR046373">
    <property type="entry name" value="Acyl-CoA_Oxase/DH_mid-dom_sf"/>
</dbReference>
<dbReference type="InterPro" id="IPR009100">
    <property type="entry name" value="AcylCoA_DH/oxidase_NM_dom_sf"/>
</dbReference>
<dbReference type="PANTHER" id="PTHR43884:SF19">
    <property type="entry name" value="ACYL-COA DEHYDROGENASE FADE4-RELATED"/>
    <property type="match status" value="1"/>
</dbReference>
<comment type="similarity">
    <text evidence="2 5">Belongs to the acyl-CoA dehydrogenase family.</text>
</comment>
<evidence type="ECO:0000256" key="1">
    <source>
        <dbReference type="ARBA" id="ARBA00001974"/>
    </source>
</evidence>
<sequence>MSLTSNLRQFQSAARLEQILGSVHDTNNDFSWSAAIERDEKEQYPQRAVDFLNAVGMNRFYVPSELGGRMEIGEELLYLHRVLARRDLTINSTYSTNAWSVIVWIGGNANQCQNIANRILSGAAPALAYSEKAHGADLLSSEVTAQPSDSKYVLNGEKWSINRATLGDSLSLIAKTSNDRGPRSLSAFWLDKRHMASKGTYSLNRLPTVGMRGLDISGIGFNNAEIHKDALIGEEGQGLELGLKTLQVTRAYCSSFSLGAGDTMLRIASEFAIERELYNKKVISIPLVREQLATAYAYLLAAEVLSLVGARGLHVCINQFSTWSPIVKVLVPEYVESLAKITSSVLGSRFFLRNAYADGMFQKAFRDHLIVSVFDGSSTVCLDSLSFQLKSANKGRSKKADHLNQAEAKARYRQLYDLQVETGAIDFRELEIFNRDGDLVMESLGTIIEMLNDPNVTVGLSAETLATLREQANQLLVEQHSLDQKIQDYFSNSEQSKEFETLRFSLARSYAELFARIAVLGFWVFNRHGLRPALQDGAWLIIFLNAAEGQTAPPMTSLRESTLADLLDRISTNHMLSVIDFALAPRDAKPVKEEIIP</sequence>
<evidence type="ECO:0000259" key="7">
    <source>
        <dbReference type="Pfam" id="PF02770"/>
    </source>
</evidence>
<dbReference type="Gene3D" id="1.20.140.10">
    <property type="entry name" value="Butyryl-CoA Dehydrogenase, subunit A, domain 3"/>
    <property type="match status" value="1"/>
</dbReference>
<evidence type="ECO:0000256" key="2">
    <source>
        <dbReference type="ARBA" id="ARBA00009347"/>
    </source>
</evidence>
<dbReference type="SUPFAM" id="SSF56645">
    <property type="entry name" value="Acyl-CoA dehydrogenase NM domain-like"/>
    <property type="match status" value="1"/>
</dbReference>
<evidence type="ECO:0000256" key="5">
    <source>
        <dbReference type="RuleBase" id="RU362125"/>
    </source>
</evidence>